<proteinExistence type="predicted"/>
<organism evidence="1">
    <name type="scientific">viral metagenome</name>
    <dbReference type="NCBI Taxonomy" id="1070528"/>
    <lineage>
        <taxon>unclassified sequences</taxon>
        <taxon>metagenomes</taxon>
        <taxon>organismal metagenomes</taxon>
    </lineage>
</organism>
<accession>A0A6C0IR89</accession>
<dbReference type="AlphaFoldDB" id="A0A6C0IR89"/>
<name>A0A6C0IR89_9ZZZZ</name>
<sequence>MQKGGFSFFNSKSTCSSDIEDKKKFIEEFSPLFVEITDNNLVLSDKNLIDGYVSMSHKPKSAGCLDLEKVFTDEEFLGNLRERIKQQRGLYGGNKSARKYTDNLCKNKAKKVCANVKGCKVASGSKRTYCRKTKKNTRCTKKSVNKPNTCKKSSMCIVASGSKRTYCRKAHNKTHKKK</sequence>
<evidence type="ECO:0000313" key="1">
    <source>
        <dbReference type="EMBL" id="QHT95299.1"/>
    </source>
</evidence>
<protein>
    <submittedName>
        <fullName evidence="1">Uncharacterized protein</fullName>
    </submittedName>
</protein>
<dbReference type="EMBL" id="MN740240">
    <property type="protein sequence ID" value="QHT95299.1"/>
    <property type="molecule type" value="Genomic_DNA"/>
</dbReference>
<reference evidence="1" key="1">
    <citation type="journal article" date="2020" name="Nature">
        <title>Giant virus diversity and host interactions through global metagenomics.</title>
        <authorList>
            <person name="Schulz F."/>
            <person name="Roux S."/>
            <person name="Paez-Espino D."/>
            <person name="Jungbluth S."/>
            <person name="Walsh D.A."/>
            <person name="Denef V.J."/>
            <person name="McMahon K.D."/>
            <person name="Konstantinidis K.T."/>
            <person name="Eloe-Fadrosh E.A."/>
            <person name="Kyrpides N.C."/>
            <person name="Woyke T."/>
        </authorList>
    </citation>
    <scope>NUCLEOTIDE SEQUENCE</scope>
    <source>
        <strain evidence="1">GVMAG-M-3300024261-8</strain>
    </source>
</reference>